<feature type="compositionally biased region" description="Polar residues" evidence="1">
    <location>
        <begin position="227"/>
        <end position="243"/>
    </location>
</feature>
<dbReference type="EMBL" id="KV878349">
    <property type="protein sequence ID" value="OJJ44197.1"/>
    <property type="molecule type" value="Genomic_DNA"/>
</dbReference>
<feature type="compositionally biased region" description="Basic and acidic residues" evidence="1">
    <location>
        <begin position="165"/>
        <end position="176"/>
    </location>
</feature>
<keyword evidence="4" id="KW-1185">Reference proteome</keyword>
<dbReference type="RefSeq" id="XP_022578707.1">
    <property type="nucleotide sequence ID" value="XM_022729853.1"/>
</dbReference>
<reference evidence="4" key="1">
    <citation type="journal article" date="2017" name="Genome Biol.">
        <title>Comparative genomics reveals high biological diversity and specific adaptations in the industrially and medically important fungal genus Aspergillus.</title>
        <authorList>
            <person name="de Vries R.P."/>
            <person name="Riley R."/>
            <person name="Wiebenga A."/>
            <person name="Aguilar-Osorio G."/>
            <person name="Amillis S."/>
            <person name="Uchima C.A."/>
            <person name="Anderluh G."/>
            <person name="Asadollahi M."/>
            <person name="Askin M."/>
            <person name="Barry K."/>
            <person name="Battaglia E."/>
            <person name="Bayram O."/>
            <person name="Benocci T."/>
            <person name="Braus-Stromeyer S.A."/>
            <person name="Caldana C."/>
            <person name="Canovas D."/>
            <person name="Cerqueira G.C."/>
            <person name="Chen F."/>
            <person name="Chen W."/>
            <person name="Choi C."/>
            <person name="Clum A."/>
            <person name="Dos Santos R.A."/>
            <person name="Damasio A.R."/>
            <person name="Diallinas G."/>
            <person name="Emri T."/>
            <person name="Fekete E."/>
            <person name="Flipphi M."/>
            <person name="Freyberg S."/>
            <person name="Gallo A."/>
            <person name="Gournas C."/>
            <person name="Habgood R."/>
            <person name="Hainaut M."/>
            <person name="Harispe M.L."/>
            <person name="Henrissat B."/>
            <person name="Hilden K.S."/>
            <person name="Hope R."/>
            <person name="Hossain A."/>
            <person name="Karabika E."/>
            <person name="Karaffa L."/>
            <person name="Karanyi Z."/>
            <person name="Krasevec N."/>
            <person name="Kuo A."/>
            <person name="Kusch H."/>
            <person name="LaButti K."/>
            <person name="Lagendijk E.L."/>
            <person name="Lapidus A."/>
            <person name="Levasseur A."/>
            <person name="Lindquist E."/>
            <person name="Lipzen A."/>
            <person name="Logrieco A.F."/>
            <person name="MacCabe A."/>
            <person name="Maekelae M.R."/>
            <person name="Malavazi I."/>
            <person name="Melin P."/>
            <person name="Meyer V."/>
            <person name="Mielnichuk N."/>
            <person name="Miskei M."/>
            <person name="Molnar A.P."/>
            <person name="Mule G."/>
            <person name="Ngan C.Y."/>
            <person name="Orejas M."/>
            <person name="Orosz E."/>
            <person name="Ouedraogo J.P."/>
            <person name="Overkamp K.M."/>
            <person name="Park H.-S."/>
            <person name="Perrone G."/>
            <person name="Piumi F."/>
            <person name="Punt P.J."/>
            <person name="Ram A.F."/>
            <person name="Ramon A."/>
            <person name="Rauscher S."/>
            <person name="Record E."/>
            <person name="Riano-Pachon D.M."/>
            <person name="Robert V."/>
            <person name="Roehrig J."/>
            <person name="Ruller R."/>
            <person name="Salamov A."/>
            <person name="Salih N.S."/>
            <person name="Samson R.A."/>
            <person name="Sandor E."/>
            <person name="Sanguinetti M."/>
            <person name="Schuetze T."/>
            <person name="Sepcic K."/>
            <person name="Shelest E."/>
            <person name="Sherlock G."/>
            <person name="Sophianopoulou V."/>
            <person name="Squina F.M."/>
            <person name="Sun H."/>
            <person name="Susca A."/>
            <person name="Todd R.B."/>
            <person name="Tsang A."/>
            <person name="Unkles S.E."/>
            <person name="van de Wiele N."/>
            <person name="van Rossen-Uffink D."/>
            <person name="Oliveira J.V."/>
            <person name="Vesth T.C."/>
            <person name="Visser J."/>
            <person name="Yu J.-H."/>
            <person name="Zhou M."/>
            <person name="Andersen M.R."/>
            <person name="Archer D.B."/>
            <person name="Baker S.E."/>
            <person name="Benoit I."/>
            <person name="Brakhage A.A."/>
            <person name="Braus G.H."/>
            <person name="Fischer R."/>
            <person name="Frisvad J.C."/>
            <person name="Goldman G.H."/>
            <person name="Houbraken J."/>
            <person name="Oakley B."/>
            <person name="Pocsi I."/>
            <person name="Scazzocchio C."/>
            <person name="Seiboth B."/>
            <person name="vanKuyk P.A."/>
            <person name="Wortman J."/>
            <person name="Dyer P.S."/>
            <person name="Grigoriev I.V."/>
        </authorList>
    </citation>
    <scope>NUCLEOTIDE SEQUENCE [LARGE SCALE GENOMIC DNA]</scope>
    <source>
        <strain evidence="4">CBS 506.65</strain>
    </source>
</reference>
<feature type="compositionally biased region" description="Polar residues" evidence="1">
    <location>
        <begin position="557"/>
        <end position="568"/>
    </location>
</feature>
<feature type="region of interest" description="Disordered" evidence="1">
    <location>
        <begin position="99"/>
        <end position="352"/>
    </location>
</feature>
<proteinExistence type="predicted"/>
<feature type="domain" description="Ell binding protein Ebp1 C-terminal" evidence="2">
    <location>
        <begin position="546"/>
        <end position="765"/>
    </location>
</feature>
<name>A0A1L9SAQ0_9EURO</name>
<protein>
    <recommendedName>
        <fullName evidence="2">Ell binding protein Ebp1 C-terminal domain-containing protein</fullName>
    </recommendedName>
</protein>
<dbReference type="AlphaFoldDB" id="A0A1L9SAQ0"/>
<feature type="compositionally biased region" description="Polar residues" evidence="1">
    <location>
        <begin position="317"/>
        <end position="349"/>
    </location>
</feature>
<evidence type="ECO:0000256" key="1">
    <source>
        <dbReference type="SAM" id="MobiDB-lite"/>
    </source>
</evidence>
<dbReference type="InterPro" id="IPR049403">
    <property type="entry name" value="Ebp1_C"/>
</dbReference>
<evidence type="ECO:0000313" key="4">
    <source>
        <dbReference type="Proteomes" id="UP000184188"/>
    </source>
</evidence>
<feature type="region of interest" description="Disordered" evidence="1">
    <location>
        <begin position="433"/>
        <end position="576"/>
    </location>
</feature>
<dbReference type="Proteomes" id="UP000184188">
    <property type="component" value="Unassembled WGS sequence"/>
</dbReference>
<feature type="compositionally biased region" description="Basic and acidic residues" evidence="1">
    <location>
        <begin position="504"/>
        <end position="537"/>
    </location>
</feature>
<feature type="compositionally biased region" description="Polar residues" evidence="1">
    <location>
        <begin position="149"/>
        <end position="164"/>
    </location>
</feature>
<sequence length="822" mass="91281">MNQTSPSSIAVDTIYPANSIEKRLERLRDEVLPFYPFILTVPTDVPFRLGGRFVNNWAVGKDGPFAPEEQQLQYMTFLTHHEGDSLLLAVGDWSDGTGSIMADHRQSESPDGVNTPKGDTVKKKISLTDYKNKTKPSPSAGPSYRDTSKSSALKPQKHQGQQRTSKAEPLQHEKNNMKSTPNMRPQERPIDDRSGRKRLPDNESDQSELQGLRNSDWDSHKKPRLSVKQTGNKGSNRAKSNANSLPVLLSPTLPPTSVTPKLPRLLSPTLPPDIEEELVRLRNDSPNQDLKRTPSVISNASKDETTKIHPTERNKTHSATLGRNVSSKPTDFAARNTSLRVVPTNSSSRDPSRGEVLLLISKHDSQSTPMAGTPRVDDLPLESKIASLPVTKPQFIVKLKYGRSNRKRVEALLKFSGKKKLALGMNSSAQDIPFKKEDRTLHSTKLGPERVPPPSSRTEKMSRQGNPSTANDSSSEPSRGAKSVIVKSDTPLARGASSTSTQHPQEKIKRPEGTSHKDQRESYARRTRPGDNSEESKNTLQATKANTGGSERAPKLSPSQSDSQSVRAKSNDRRAWRDEYQRLGNLGRELKHTAERQRAKEAGTVTDDKLATVTAIEAILCFTLAFVADDRSKQLARQTGDSSTWLSILAYWRVVKKSSSAYPQLHSLCLLLGAVSYDAIHALDLERLAASSLPGDLAVAPTPGSDGSTVISEETRRARMEFIDLKTRLLDCYKESQRLWIEGTCGLSEDIISHEFPITWSKRSKNYSERGNQHFGVAEYAGDYFLPFGKTTAPIEVVRFCWTLVNEWCRKENVTWNSRLGL</sequence>
<evidence type="ECO:0000259" key="2">
    <source>
        <dbReference type="Pfam" id="PF21204"/>
    </source>
</evidence>
<accession>A0A1L9SAQ0</accession>
<feature type="compositionally biased region" description="Polar residues" evidence="1">
    <location>
        <begin position="463"/>
        <end position="477"/>
    </location>
</feature>
<feature type="compositionally biased region" description="Basic and acidic residues" evidence="1">
    <location>
        <begin position="301"/>
        <end position="315"/>
    </location>
</feature>
<dbReference type="STRING" id="1073090.A0A1L9SAQ0"/>
<evidence type="ECO:0000313" key="3">
    <source>
        <dbReference type="EMBL" id="OJJ44197.1"/>
    </source>
</evidence>
<dbReference type="GeneID" id="34616317"/>
<feature type="compositionally biased region" description="Basic and acidic residues" evidence="1">
    <location>
        <begin position="185"/>
        <end position="201"/>
    </location>
</feature>
<gene>
    <name evidence="3" type="ORF">ASPZODRAFT_72648</name>
</gene>
<dbReference type="Pfam" id="PF21204">
    <property type="entry name" value="Ebp1_C"/>
    <property type="match status" value="1"/>
</dbReference>
<feature type="compositionally biased region" description="Low complexity" evidence="1">
    <location>
        <begin position="244"/>
        <end position="263"/>
    </location>
</feature>
<dbReference type="OrthoDB" id="284473at2759"/>
<feature type="compositionally biased region" description="Polar residues" evidence="1">
    <location>
        <begin position="538"/>
        <end position="549"/>
    </location>
</feature>
<organism evidence="3 4">
    <name type="scientific">Penicilliopsis zonata CBS 506.65</name>
    <dbReference type="NCBI Taxonomy" id="1073090"/>
    <lineage>
        <taxon>Eukaryota</taxon>
        <taxon>Fungi</taxon>
        <taxon>Dikarya</taxon>
        <taxon>Ascomycota</taxon>
        <taxon>Pezizomycotina</taxon>
        <taxon>Eurotiomycetes</taxon>
        <taxon>Eurotiomycetidae</taxon>
        <taxon>Eurotiales</taxon>
        <taxon>Aspergillaceae</taxon>
        <taxon>Penicilliopsis</taxon>
    </lineage>
</organism>
<dbReference type="VEuPathDB" id="FungiDB:ASPZODRAFT_72648"/>